<dbReference type="RefSeq" id="WP_376821395.1">
    <property type="nucleotide sequence ID" value="NZ_JBHSQC010000015.1"/>
</dbReference>
<protein>
    <submittedName>
        <fullName evidence="5">NAD(P)/FAD-dependent oxidoreductase</fullName>
    </submittedName>
</protein>
<dbReference type="InterPro" id="IPR050446">
    <property type="entry name" value="FAD-oxidoreductase/Apoptosis"/>
</dbReference>
<dbReference type="EMBL" id="JBHUFF010000008">
    <property type="protein sequence ID" value="MFD1798946.1"/>
    <property type="molecule type" value="Genomic_DNA"/>
</dbReference>
<keyword evidence="6" id="KW-1185">Reference proteome</keyword>
<gene>
    <name evidence="5" type="ORF">ACFSBK_03595</name>
</gene>
<evidence type="ECO:0000313" key="5">
    <source>
        <dbReference type="EMBL" id="MFD1798946.1"/>
    </source>
</evidence>
<keyword evidence="1" id="KW-0285">Flavoprotein</keyword>
<keyword evidence="3" id="KW-0560">Oxidoreductase</keyword>
<dbReference type="InterPro" id="IPR036188">
    <property type="entry name" value="FAD/NAD-bd_sf"/>
</dbReference>
<evidence type="ECO:0000256" key="1">
    <source>
        <dbReference type="ARBA" id="ARBA00022630"/>
    </source>
</evidence>
<reference evidence="6" key="1">
    <citation type="journal article" date="2019" name="Int. J. Syst. Evol. Microbiol.">
        <title>The Global Catalogue of Microorganisms (GCM) 10K type strain sequencing project: providing services to taxonomists for standard genome sequencing and annotation.</title>
        <authorList>
            <consortium name="The Broad Institute Genomics Platform"/>
            <consortium name="The Broad Institute Genome Sequencing Center for Infectious Disease"/>
            <person name="Wu L."/>
            <person name="Ma J."/>
        </authorList>
    </citation>
    <scope>NUCLEOTIDE SEQUENCE [LARGE SCALE GENOMIC DNA]</scope>
    <source>
        <strain evidence="6">KCTC 42143</strain>
    </source>
</reference>
<evidence type="ECO:0000256" key="2">
    <source>
        <dbReference type="ARBA" id="ARBA00022827"/>
    </source>
</evidence>
<dbReference type="Gene3D" id="3.30.390.30">
    <property type="match status" value="1"/>
</dbReference>
<proteinExistence type="predicted"/>
<organism evidence="5 6">
    <name type="scientific">Carnobacterium antarcticum</name>
    <dbReference type="NCBI Taxonomy" id="2126436"/>
    <lineage>
        <taxon>Bacteria</taxon>
        <taxon>Bacillati</taxon>
        <taxon>Bacillota</taxon>
        <taxon>Bacilli</taxon>
        <taxon>Lactobacillales</taxon>
        <taxon>Carnobacteriaceae</taxon>
        <taxon>Carnobacterium</taxon>
    </lineage>
</organism>
<dbReference type="Gene3D" id="3.50.50.60">
    <property type="entry name" value="FAD/NAD(P)-binding domain"/>
    <property type="match status" value="2"/>
</dbReference>
<comment type="caution">
    <text evidence="5">The sequence shown here is derived from an EMBL/GenBank/DDBJ whole genome shotgun (WGS) entry which is preliminary data.</text>
</comment>
<feature type="domain" description="FAD/NAD(P)-binding" evidence="4">
    <location>
        <begin position="11"/>
        <end position="304"/>
    </location>
</feature>
<keyword evidence="2" id="KW-0274">FAD</keyword>
<dbReference type="PANTHER" id="PTHR43557">
    <property type="entry name" value="APOPTOSIS-INDUCING FACTOR 1"/>
    <property type="match status" value="1"/>
</dbReference>
<evidence type="ECO:0000313" key="6">
    <source>
        <dbReference type="Proteomes" id="UP001597285"/>
    </source>
</evidence>
<name>A0ABW4NMC0_9LACT</name>
<dbReference type="PRINTS" id="PR00368">
    <property type="entry name" value="FADPNR"/>
</dbReference>
<sequence length="402" mass="44158">MQRTQQANHPYDYLIIGGGMVAGYAAKGIRELDKIGTIGILSADVDAPYTRPALTKKLWTDDEFTEDQVSLNTEDETGAVIELETVVTAINRDMHTVHLEDGTIIGYNKLLLATGSEPAKIDGPEDDRAIFFRNWTDYRRLRELSGHNRHILVVGGGYIGAELAAGLVQNETRVTLIYPDEVLGSKQFPEEIAKEYEAAFRKVGVTLVNGKRATSYRKEDDKLTLTLDDGSELEADAIVSGLGVSPRVSLAKESGLTVEDGVVVDEYLRTEDPDIYAAGDIAAYPDKILGKNRIEHVDHARNSGEAVGKAMAGADEPYTHTPYFYSVVFDISWKAIGTLDPELDTLINKVGDGKVVYYLKDDKPVGILLWNVEADLDDVRNILSDPPSDSNALKGAIREKEE</sequence>
<dbReference type="PANTHER" id="PTHR43557:SF4">
    <property type="entry name" value="APOPTOSIS-INDUCING FACTOR 1, MITOCHONDRIAL"/>
    <property type="match status" value="1"/>
</dbReference>
<dbReference type="InterPro" id="IPR016156">
    <property type="entry name" value="FAD/NAD-linked_Rdtase_dimer_sf"/>
</dbReference>
<dbReference type="InterPro" id="IPR023753">
    <property type="entry name" value="FAD/NAD-binding_dom"/>
</dbReference>
<dbReference type="Proteomes" id="UP001597285">
    <property type="component" value="Unassembled WGS sequence"/>
</dbReference>
<dbReference type="SUPFAM" id="SSF55424">
    <property type="entry name" value="FAD/NAD-linked reductases, dimerisation (C-terminal) domain"/>
    <property type="match status" value="1"/>
</dbReference>
<dbReference type="Pfam" id="PF07992">
    <property type="entry name" value="Pyr_redox_2"/>
    <property type="match status" value="1"/>
</dbReference>
<dbReference type="PRINTS" id="PR00469">
    <property type="entry name" value="PNDRDTASEII"/>
</dbReference>
<dbReference type="SUPFAM" id="SSF51905">
    <property type="entry name" value="FAD/NAD(P)-binding domain"/>
    <property type="match status" value="1"/>
</dbReference>
<evidence type="ECO:0000256" key="3">
    <source>
        <dbReference type="ARBA" id="ARBA00023002"/>
    </source>
</evidence>
<evidence type="ECO:0000259" key="4">
    <source>
        <dbReference type="Pfam" id="PF07992"/>
    </source>
</evidence>
<accession>A0ABW4NMC0</accession>